<evidence type="ECO:0000313" key="3">
    <source>
        <dbReference type="Proteomes" id="UP000729402"/>
    </source>
</evidence>
<organism evidence="2 3">
    <name type="scientific">Zizania palustris</name>
    <name type="common">Northern wild rice</name>
    <dbReference type="NCBI Taxonomy" id="103762"/>
    <lineage>
        <taxon>Eukaryota</taxon>
        <taxon>Viridiplantae</taxon>
        <taxon>Streptophyta</taxon>
        <taxon>Embryophyta</taxon>
        <taxon>Tracheophyta</taxon>
        <taxon>Spermatophyta</taxon>
        <taxon>Magnoliopsida</taxon>
        <taxon>Liliopsida</taxon>
        <taxon>Poales</taxon>
        <taxon>Poaceae</taxon>
        <taxon>BOP clade</taxon>
        <taxon>Oryzoideae</taxon>
        <taxon>Oryzeae</taxon>
        <taxon>Zizaniinae</taxon>
        <taxon>Zizania</taxon>
    </lineage>
</organism>
<dbReference type="Proteomes" id="UP000729402">
    <property type="component" value="Unassembled WGS sequence"/>
</dbReference>
<protein>
    <submittedName>
        <fullName evidence="2">Uncharacterized protein</fullName>
    </submittedName>
</protein>
<accession>A0A8J5R8E5</accession>
<sequence length="76" mass="8991">MTYRPPCHRRPTLAVLLLILNREDFKVNNPHSRFMEGPDPEPSDGVHAERQERWGWRARSRRRQEASPRARRGGMT</sequence>
<reference evidence="2" key="2">
    <citation type="submission" date="2021-02" db="EMBL/GenBank/DDBJ databases">
        <authorList>
            <person name="Kimball J.A."/>
            <person name="Haas M.W."/>
            <person name="Macchietto M."/>
            <person name="Kono T."/>
            <person name="Duquette J."/>
            <person name="Shao M."/>
        </authorList>
    </citation>
    <scope>NUCLEOTIDE SEQUENCE</scope>
    <source>
        <tissue evidence="2">Fresh leaf tissue</tissue>
    </source>
</reference>
<gene>
    <name evidence="2" type="ORF">GUJ93_ZPchr0001g30675</name>
</gene>
<dbReference type="EMBL" id="JAAALK010000288">
    <property type="protein sequence ID" value="KAG8053795.1"/>
    <property type="molecule type" value="Genomic_DNA"/>
</dbReference>
<keyword evidence="3" id="KW-1185">Reference proteome</keyword>
<proteinExistence type="predicted"/>
<dbReference type="AlphaFoldDB" id="A0A8J5R8E5"/>
<reference evidence="2" key="1">
    <citation type="journal article" date="2021" name="bioRxiv">
        <title>Whole Genome Assembly and Annotation of Northern Wild Rice, Zizania palustris L., Supports a Whole Genome Duplication in the Zizania Genus.</title>
        <authorList>
            <person name="Haas M."/>
            <person name="Kono T."/>
            <person name="Macchietto M."/>
            <person name="Millas R."/>
            <person name="McGilp L."/>
            <person name="Shao M."/>
            <person name="Duquette J."/>
            <person name="Hirsch C.N."/>
            <person name="Kimball J."/>
        </authorList>
    </citation>
    <scope>NUCLEOTIDE SEQUENCE</scope>
    <source>
        <tissue evidence="2">Fresh leaf tissue</tissue>
    </source>
</reference>
<feature type="compositionally biased region" description="Basic and acidic residues" evidence="1">
    <location>
        <begin position="44"/>
        <end position="55"/>
    </location>
</feature>
<feature type="region of interest" description="Disordered" evidence="1">
    <location>
        <begin position="30"/>
        <end position="76"/>
    </location>
</feature>
<comment type="caution">
    <text evidence="2">The sequence shown here is derived from an EMBL/GenBank/DDBJ whole genome shotgun (WGS) entry which is preliminary data.</text>
</comment>
<evidence type="ECO:0000256" key="1">
    <source>
        <dbReference type="SAM" id="MobiDB-lite"/>
    </source>
</evidence>
<name>A0A8J5R8E5_ZIZPA</name>
<evidence type="ECO:0000313" key="2">
    <source>
        <dbReference type="EMBL" id="KAG8053795.1"/>
    </source>
</evidence>